<sequence>MIKLIYKIPGCKGKGGLATMRFSLVFGKRILLIAAFFLCFIGMTVKPYAQSTWAHAYGTKELDESAMAVAKTNDGGYIVAGYASGANYQMILVIKVDSQGCIEWQKTYDRVGEDNAYSIIATSDGGYVVAGETFSQGGNDMWLLKLNASGTIVWEKIYGFLYYFDYAAAIQQTTDGGYIVAGGTEVYQSTGRNAWVLKLNASGNITWQKIYAGENNDYAYAVKQTSDGGYIVAGLTTSFGAGSADGWILKLNSNGNIAWQKAYGGSDEDYINSIIQTSDGNTLFARSYNNYRG</sequence>
<name>A0A1F5VL23_9BACT</name>
<dbReference type="Pfam" id="PF17164">
    <property type="entry name" value="DUF5122"/>
    <property type="match status" value="2"/>
</dbReference>
<evidence type="ECO:0000313" key="2">
    <source>
        <dbReference type="EMBL" id="OGF63671.1"/>
    </source>
</evidence>
<evidence type="ECO:0000256" key="1">
    <source>
        <dbReference type="SAM" id="Phobius"/>
    </source>
</evidence>
<evidence type="ECO:0008006" key="4">
    <source>
        <dbReference type="Google" id="ProtNLM"/>
    </source>
</evidence>
<accession>A0A1F5VL23</accession>
<dbReference type="AlphaFoldDB" id="A0A1F5VL23"/>
<evidence type="ECO:0000313" key="3">
    <source>
        <dbReference type="Proteomes" id="UP000178943"/>
    </source>
</evidence>
<keyword evidence="1" id="KW-0812">Transmembrane</keyword>
<proteinExistence type="predicted"/>
<organism evidence="2 3">
    <name type="scientific">Candidatus Fischerbacteria bacterium RBG_13_37_8</name>
    <dbReference type="NCBI Taxonomy" id="1817863"/>
    <lineage>
        <taxon>Bacteria</taxon>
        <taxon>Candidatus Fischeribacteriota</taxon>
    </lineage>
</organism>
<dbReference type="PANTHER" id="PTHR42754">
    <property type="entry name" value="ENDOGLUCANASE"/>
    <property type="match status" value="1"/>
</dbReference>
<protein>
    <recommendedName>
        <fullName evidence="4">Bulb-type lectin domain-containing protein</fullName>
    </recommendedName>
</protein>
<keyword evidence="1" id="KW-1133">Transmembrane helix</keyword>
<comment type="caution">
    <text evidence="2">The sequence shown here is derived from an EMBL/GenBank/DDBJ whole genome shotgun (WGS) entry which is preliminary data.</text>
</comment>
<dbReference type="SUPFAM" id="SSF50998">
    <property type="entry name" value="Quinoprotein alcohol dehydrogenase-like"/>
    <property type="match status" value="1"/>
</dbReference>
<feature type="transmembrane region" description="Helical" evidence="1">
    <location>
        <begin position="30"/>
        <end position="49"/>
    </location>
</feature>
<reference evidence="2 3" key="1">
    <citation type="journal article" date="2016" name="Nat. Commun.">
        <title>Thousands of microbial genomes shed light on interconnected biogeochemical processes in an aquifer system.</title>
        <authorList>
            <person name="Anantharaman K."/>
            <person name="Brown C.T."/>
            <person name="Hug L.A."/>
            <person name="Sharon I."/>
            <person name="Castelle C.J."/>
            <person name="Probst A.J."/>
            <person name="Thomas B.C."/>
            <person name="Singh A."/>
            <person name="Wilkins M.J."/>
            <person name="Karaoz U."/>
            <person name="Brodie E.L."/>
            <person name="Williams K.H."/>
            <person name="Hubbard S.S."/>
            <person name="Banfield J.F."/>
        </authorList>
    </citation>
    <scope>NUCLEOTIDE SEQUENCE [LARGE SCALE GENOMIC DNA]</scope>
</reference>
<dbReference type="Proteomes" id="UP000178943">
    <property type="component" value="Unassembled WGS sequence"/>
</dbReference>
<dbReference type="InterPro" id="IPR013431">
    <property type="entry name" value="Delta_60_rpt"/>
</dbReference>
<dbReference type="STRING" id="1817863.A2Y62_02155"/>
<dbReference type="EMBL" id="MFGW01000155">
    <property type="protein sequence ID" value="OGF63671.1"/>
    <property type="molecule type" value="Genomic_DNA"/>
</dbReference>
<dbReference type="InterPro" id="IPR011047">
    <property type="entry name" value="Quinoprotein_ADH-like_sf"/>
</dbReference>
<gene>
    <name evidence="2" type="ORF">A2Y62_02155</name>
</gene>
<dbReference type="PANTHER" id="PTHR42754:SF1">
    <property type="entry name" value="LIPOPROTEIN"/>
    <property type="match status" value="1"/>
</dbReference>
<keyword evidence="1" id="KW-0472">Membrane</keyword>